<dbReference type="InterPro" id="IPR050678">
    <property type="entry name" value="DNA_Partitioning_ATPase"/>
</dbReference>
<dbReference type="CDD" id="cd02042">
    <property type="entry name" value="ParAB_family"/>
    <property type="match status" value="1"/>
</dbReference>
<dbReference type="InterPro" id="IPR027417">
    <property type="entry name" value="P-loop_NTPase"/>
</dbReference>
<organism evidence="2 3">
    <name type="scientific">Leptolyngbya subtilissima DQ-A4</name>
    <dbReference type="NCBI Taxonomy" id="2933933"/>
    <lineage>
        <taxon>Bacteria</taxon>
        <taxon>Bacillati</taxon>
        <taxon>Cyanobacteriota</taxon>
        <taxon>Cyanophyceae</taxon>
        <taxon>Leptolyngbyales</taxon>
        <taxon>Leptolyngbyaceae</taxon>
        <taxon>Leptolyngbya group</taxon>
        <taxon>Leptolyngbya</taxon>
    </lineage>
</organism>
<dbReference type="PANTHER" id="PTHR13696">
    <property type="entry name" value="P-LOOP CONTAINING NUCLEOSIDE TRIPHOSPHATE HYDROLASE"/>
    <property type="match status" value="1"/>
</dbReference>
<dbReference type="InterPro" id="IPR025669">
    <property type="entry name" value="AAA_dom"/>
</dbReference>
<name>A0ABV0KCQ7_9CYAN</name>
<evidence type="ECO:0000259" key="1">
    <source>
        <dbReference type="Pfam" id="PF13614"/>
    </source>
</evidence>
<gene>
    <name evidence="2" type="ORF">NC992_22660</name>
</gene>
<evidence type="ECO:0000313" key="3">
    <source>
        <dbReference type="Proteomes" id="UP001482513"/>
    </source>
</evidence>
<protein>
    <submittedName>
        <fullName evidence="2">ParA family protein</fullName>
    </submittedName>
</protein>
<dbReference type="Proteomes" id="UP001482513">
    <property type="component" value="Unassembled WGS sequence"/>
</dbReference>
<accession>A0ABV0KCQ7</accession>
<dbReference type="RefSeq" id="WP_199325985.1">
    <property type="nucleotide sequence ID" value="NZ_JAMPKX010000014.1"/>
</dbReference>
<keyword evidence="3" id="KW-1185">Reference proteome</keyword>
<dbReference type="SUPFAM" id="SSF52540">
    <property type="entry name" value="P-loop containing nucleoside triphosphate hydrolases"/>
    <property type="match status" value="1"/>
</dbReference>
<reference evidence="2 3" key="1">
    <citation type="submission" date="2022-04" db="EMBL/GenBank/DDBJ databases">
        <title>Positive selection, recombination, and allopatry shape intraspecific diversity of widespread and dominant cyanobacteria.</title>
        <authorList>
            <person name="Wei J."/>
            <person name="Shu W."/>
            <person name="Hu C."/>
        </authorList>
    </citation>
    <scope>NUCLEOTIDE SEQUENCE [LARGE SCALE GENOMIC DNA]</scope>
    <source>
        <strain evidence="2 3">DQ-A4</strain>
    </source>
</reference>
<feature type="domain" description="AAA" evidence="1">
    <location>
        <begin position="4"/>
        <end position="179"/>
    </location>
</feature>
<comment type="caution">
    <text evidence="2">The sequence shown here is derived from an EMBL/GenBank/DDBJ whole genome shotgun (WGS) entry which is preliminary data.</text>
</comment>
<dbReference type="PANTHER" id="PTHR13696:SF52">
    <property type="entry name" value="PARA FAMILY PROTEIN CT_582"/>
    <property type="match status" value="1"/>
</dbReference>
<proteinExistence type="predicted"/>
<sequence length="255" mass="27776">MPAHTIAVFNAKGGVGKTSTSYNLAVGLQRFHNLRVLLVDIDPQGHAGVALGVNIADLQHRIDEVLQEKASIKDTIVKTESGVDVVPSNILLAEAEIPISGLHGREVLLRRAISSVINEYDVILTDCPPNVGILSVNALMAAKQVLVPVDMSYLGLLGIPVIERILGLIQNRLEHPIEILGVLATRYDSRLNIAKDVLDSLEKHFGDRLFETVIPETVKIREAPSFQASIFDHAPGSSGAMAYQQLTEEVMKRVR</sequence>
<dbReference type="Pfam" id="PF13614">
    <property type="entry name" value="AAA_31"/>
    <property type="match status" value="1"/>
</dbReference>
<evidence type="ECO:0000313" key="2">
    <source>
        <dbReference type="EMBL" id="MEP0949698.1"/>
    </source>
</evidence>
<dbReference type="EMBL" id="JAMPKX010000014">
    <property type="protein sequence ID" value="MEP0949698.1"/>
    <property type="molecule type" value="Genomic_DNA"/>
</dbReference>
<dbReference type="Gene3D" id="3.40.50.300">
    <property type="entry name" value="P-loop containing nucleotide triphosphate hydrolases"/>
    <property type="match status" value="1"/>
</dbReference>